<evidence type="ECO:0000313" key="1">
    <source>
        <dbReference type="EMBL" id="KGR84288.1"/>
    </source>
</evidence>
<name>A0A0A3INB2_9BACI</name>
<reference evidence="1 2" key="1">
    <citation type="submission" date="2014-02" db="EMBL/GenBank/DDBJ databases">
        <title>Draft genome sequence of Lysinibacillus odysseyi NBRC 100172.</title>
        <authorList>
            <person name="Zhang F."/>
            <person name="Wang G."/>
            <person name="Zhang L."/>
        </authorList>
    </citation>
    <scope>NUCLEOTIDE SEQUENCE [LARGE SCALE GENOMIC DNA]</scope>
    <source>
        <strain evidence="1 2">NBRC 100172</strain>
    </source>
</reference>
<proteinExistence type="predicted"/>
<evidence type="ECO:0008006" key="3">
    <source>
        <dbReference type="Google" id="ProtNLM"/>
    </source>
</evidence>
<gene>
    <name evidence="1" type="ORF">CD32_11860</name>
</gene>
<organism evidence="1 2">
    <name type="scientific">Lysinibacillus odysseyi 34hs-1 = NBRC 100172</name>
    <dbReference type="NCBI Taxonomy" id="1220589"/>
    <lineage>
        <taxon>Bacteria</taxon>
        <taxon>Bacillati</taxon>
        <taxon>Bacillota</taxon>
        <taxon>Bacilli</taxon>
        <taxon>Bacillales</taxon>
        <taxon>Bacillaceae</taxon>
        <taxon>Lysinibacillus</taxon>
    </lineage>
</organism>
<dbReference type="Proteomes" id="UP000030437">
    <property type="component" value="Unassembled WGS sequence"/>
</dbReference>
<comment type="caution">
    <text evidence="1">The sequence shown here is derived from an EMBL/GenBank/DDBJ whole genome shotgun (WGS) entry which is preliminary data.</text>
</comment>
<evidence type="ECO:0000313" key="2">
    <source>
        <dbReference type="Proteomes" id="UP000030437"/>
    </source>
</evidence>
<dbReference type="OrthoDB" id="1258529at2"/>
<dbReference type="EMBL" id="JPVP01000056">
    <property type="protein sequence ID" value="KGR84288.1"/>
    <property type="molecule type" value="Genomic_DNA"/>
</dbReference>
<accession>A0A0A3INB2</accession>
<sequence length="233" mass="26533">MRKLANCESVPVYKRLAVKIGLYEAIFIQQLHYRLQFSKTVMAGDKWYQCKMDNWLLQLPFLSKSTIERTIRSLCIMQLVERRTFNGKGTCYRICYEVLQKVLVVDSASTRSALPSDGNYASNCCTTAHQVEGESTSYRRRKIAKNADISTAAEPLRSKERIKEKIIKESNDVLLYAKAIGGQWGEDEGRVFQTVYDALNDGADVVNMLTQVRQACQQQLTLYPDELFGNGYA</sequence>
<dbReference type="eggNOG" id="COG3935">
    <property type="taxonomic scope" value="Bacteria"/>
</dbReference>
<dbReference type="RefSeq" id="WP_036154845.1">
    <property type="nucleotide sequence ID" value="NZ_AVCX01000005.1"/>
</dbReference>
<keyword evidence="2" id="KW-1185">Reference proteome</keyword>
<dbReference type="AlphaFoldDB" id="A0A0A3INB2"/>
<protein>
    <recommendedName>
        <fullName evidence="3">DnaD domain-containing protein</fullName>
    </recommendedName>
</protein>
<dbReference type="STRING" id="1220589.CD32_11860"/>